<dbReference type="EMBL" id="FODF01000001">
    <property type="protein sequence ID" value="SEN21066.1"/>
    <property type="molecule type" value="Genomic_DNA"/>
</dbReference>
<dbReference type="PANTHER" id="PTHR13799:SF14">
    <property type="entry name" value="GTP CYCLOHYDROLASE 1 TYPE 2 HOMOLOG"/>
    <property type="match status" value="1"/>
</dbReference>
<dbReference type="Pfam" id="PF01784">
    <property type="entry name" value="DUF34_NIF3"/>
    <property type="match status" value="1"/>
</dbReference>
<dbReference type="PANTHER" id="PTHR13799">
    <property type="entry name" value="NGG1 INTERACTING FACTOR 3"/>
    <property type="match status" value="1"/>
</dbReference>
<organism evidence="5 6">
    <name type="scientific">Peptostreptococcus russellii</name>
    <dbReference type="NCBI Taxonomy" id="215200"/>
    <lineage>
        <taxon>Bacteria</taxon>
        <taxon>Bacillati</taxon>
        <taxon>Bacillota</taxon>
        <taxon>Clostridia</taxon>
        <taxon>Peptostreptococcales</taxon>
        <taxon>Peptostreptococcaceae</taxon>
        <taxon>Peptostreptococcus</taxon>
    </lineage>
</organism>
<feature type="binding site" evidence="4">
    <location>
        <position position="65"/>
    </location>
    <ligand>
        <name>a divalent metal cation</name>
        <dbReference type="ChEBI" id="CHEBI:60240"/>
        <label>1</label>
    </ligand>
</feature>
<name>A0A1H8ENU8_9FIRM</name>
<dbReference type="InterPro" id="IPR036069">
    <property type="entry name" value="DUF34/NIF3_sf"/>
</dbReference>
<dbReference type="FunFam" id="3.40.1390.30:FF:000001">
    <property type="entry name" value="GTP cyclohydrolase 1 type 2"/>
    <property type="match status" value="1"/>
</dbReference>
<dbReference type="STRING" id="215200.SAMN05216454_101188"/>
<comment type="similarity">
    <text evidence="1">Belongs to the GTP cyclohydrolase I type 2/NIF3 family.</text>
</comment>
<dbReference type="GO" id="GO:0005737">
    <property type="term" value="C:cytoplasm"/>
    <property type="evidence" value="ECO:0007669"/>
    <property type="project" value="TreeGrafter"/>
</dbReference>
<gene>
    <name evidence="5" type="ORF">SAMN05216454_101188</name>
</gene>
<feature type="binding site" evidence="4">
    <location>
        <position position="103"/>
    </location>
    <ligand>
        <name>a divalent metal cation</name>
        <dbReference type="ChEBI" id="CHEBI:60240"/>
        <label>1</label>
    </ligand>
</feature>
<dbReference type="InterPro" id="IPR002678">
    <property type="entry name" value="DUF34/NIF3"/>
</dbReference>
<evidence type="ECO:0000256" key="2">
    <source>
        <dbReference type="ARBA" id="ARBA00022112"/>
    </source>
</evidence>
<feature type="binding site" evidence="4">
    <location>
        <position position="64"/>
    </location>
    <ligand>
        <name>a divalent metal cation</name>
        <dbReference type="ChEBI" id="CHEBI:60240"/>
        <label>2</label>
    </ligand>
</feature>
<accession>A0A1H8ENU8</accession>
<dbReference type="Proteomes" id="UP000199512">
    <property type="component" value="Unassembled WGS sequence"/>
</dbReference>
<dbReference type="NCBIfam" id="TIGR00486">
    <property type="entry name" value="YbgI_SA1388"/>
    <property type="match status" value="1"/>
</dbReference>
<dbReference type="Gene3D" id="3.40.1390.30">
    <property type="entry name" value="NIF3 (NGG1p interacting factor 3)-like"/>
    <property type="match status" value="2"/>
</dbReference>
<protein>
    <recommendedName>
        <fullName evidence="2">GTP cyclohydrolase 1 type 2 homolog</fullName>
    </recommendedName>
</protein>
<evidence type="ECO:0000313" key="6">
    <source>
        <dbReference type="Proteomes" id="UP000199512"/>
    </source>
</evidence>
<sequence length="267" mass="30362">MILNDILKTVESKYPLSLQYNWDNSGLNIGDEDQEVKKIMLTLDVTEKTVDEAIEKNVDLIISHHPFLFSKINKVNKKDIKGKLIYKLISNSISVYCMHTSYDLAFDGLNDYFMKLIDAKTEEILDVEGRLDSYLEGRNYGLGRTGKLNQAMKIEDFINHLKEKLKIQHLRYVGQDNIEISTIAVVTGAGAEFFQKAKDIGIDLLVTGDMKYHQAMDAMEINMPVVDCGHYGSEHIFADSLIDFLESNLSEVDVIKSENIVNPFKEI</sequence>
<dbReference type="RefSeq" id="WP_091973412.1">
    <property type="nucleotide sequence ID" value="NZ_FODF01000001.1"/>
</dbReference>
<proteinExistence type="inferred from homology"/>
<evidence type="ECO:0000256" key="4">
    <source>
        <dbReference type="PIRSR" id="PIRSR602678-1"/>
    </source>
</evidence>
<feature type="binding site" evidence="4">
    <location>
        <position position="234"/>
    </location>
    <ligand>
        <name>a divalent metal cation</name>
        <dbReference type="ChEBI" id="CHEBI:60240"/>
        <label>1</label>
    </ligand>
</feature>
<evidence type="ECO:0000256" key="1">
    <source>
        <dbReference type="ARBA" id="ARBA00006964"/>
    </source>
</evidence>
<dbReference type="OrthoDB" id="9792792at2"/>
<keyword evidence="3 4" id="KW-0479">Metal-binding</keyword>
<reference evidence="5 6" key="1">
    <citation type="submission" date="2016-10" db="EMBL/GenBank/DDBJ databases">
        <authorList>
            <person name="de Groot N.N."/>
        </authorList>
    </citation>
    <scope>NUCLEOTIDE SEQUENCE [LARGE SCALE GENOMIC DNA]</scope>
    <source>
        <strain evidence="5 6">Calf135</strain>
    </source>
</reference>
<dbReference type="AlphaFoldDB" id="A0A1H8ENU8"/>
<evidence type="ECO:0000256" key="3">
    <source>
        <dbReference type="ARBA" id="ARBA00022723"/>
    </source>
</evidence>
<evidence type="ECO:0000313" key="5">
    <source>
        <dbReference type="EMBL" id="SEN21066.1"/>
    </source>
</evidence>
<dbReference type="SUPFAM" id="SSF102705">
    <property type="entry name" value="NIF3 (NGG1p interacting factor 3)-like"/>
    <property type="match status" value="1"/>
</dbReference>
<dbReference type="GO" id="GO:0046872">
    <property type="term" value="F:metal ion binding"/>
    <property type="evidence" value="ECO:0007669"/>
    <property type="project" value="UniProtKB-KW"/>
</dbReference>
<keyword evidence="6" id="KW-1185">Reference proteome</keyword>
<feature type="binding site" evidence="4">
    <location>
        <position position="230"/>
    </location>
    <ligand>
        <name>a divalent metal cation</name>
        <dbReference type="ChEBI" id="CHEBI:60240"/>
        <label>1</label>
    </ligand>
</feature>